<sequence length="148" mass="16502">MFSNVVEYRLSLSCRAGCPDRYHSEGSRFNISSCVPSRRPRWTAEFKAAPFTSLSVGYNVQRACDRDIIAVATRLPGAAASALGSNTGCDNWHTHYAAVCPSGLPNKVMARRGELWKQRCEEQHQSHAKLQYVHSCAMELLVCIVVQR</sequence>
<evidence type="ECO:0000313" key="2">
    <source>
        <dbReference type="Proteomes" id="UP000324222"/>
    </source>
</evidence>
<proteinExistence type="predicted"/>
<keyword evidence="2" id="KW-1185">Reference proteome</keyword>
<gene>
    <name evidence="1" type="ORF">E2C01_038884</name>
</gene>
<accession>A0A5B7FL95</accession>
<evidence type="ECO:0000313" key="1">
    <source>
        <dbReference type="EMBL" id="MPC45194.1"/>
    </source>
</evidence>
<organism evidence="1 2">
    <name type="scientific">Portunus trituberculatus</name>
    <name type="common">Swimming crab</name>
    <name type="synonym">Neptunus trituberculatus</name>
    <dbReference type="NCBI Taxonomy" id="210409"/>
    <lineage>
        <taxon>Eukaryota</taxon>
        <taxon>Metazoa</taxon>
        <taxon>Ecdysozoa</taxon>
        <taxon>Arthropoda</taxon>
        <taxon>Crustacea</taxon>
        <taxon>Multicrustacea</taxon>
        <taxon>Malacostraca</taxon>
        <taxon>Eumalacostraca</taxon>
        <taxon>Eucarida</taxon>
        <taxon>Decapoda</taxon>
        <taxon>Pleocyemata</taxon>
        <taxon>Brachyura</taxon>
        <taxon>Eubrachyura</taxon>
        <taxon>Portunoidea</taxon>
        <taxon>Portunidae</taxon>
        <taxon>Portuninae</taxon>
        <taxon>Portunus</taxon>
    </lineage>
</organism>
<dbReference type="EMBL" id="VSRR010006618">
    <property type="protein sequence ID" value="MPC45194.1"/>
    <property type="molecule type" value="Genomic_DNA"/>
</dbReference>
<reference evidence="1 2" key="1">
    <citation type="submission" date="2019-05" db="EMBL/GenBank/DDBJ databases">
        <title>Another draft genome of Portunus trituberculatus and its Hox gene families provides insights of decapod evolution.</title>
        <authorList>
            <person name="Jeong J.-H."/>
            <person name="Song I."/>
            <person name="Kim S."/>
            <person name="Choi T."/>
            <person name="Kim D."/>
            <person name="Ryu S."/>
            <person name="Kim W."/>
        </authorList>
    </citation>
    <scope>NUCLEOTIDE SEQUENCE [LARGE SCALE GENOMIC DNA]</scope>
    <source>
        <tissue evidence="1">Muscle</tissue>
    </source>
</reference>
<name>A0A5B7FL95_PORTR</name>
<protein>
    <submittedName>
        <fullName evidence="1">Uncharacterized protein</fullName>
    </submittedName>
</protein>
<comment type="caution">
    <text evidence="1">The sequence shown here is derived from an EMBL/GenBank/DDBJ whole genome shotgun (WGS) entry which is preliminary data.</text>
</comment>
<dbReference type="AlphaFoldDB" id="A0A5B7FL95"/>
<dbReference type="Proteomes" id="UP000324222">
    <property type="component" value="Unassembled WGS sequence"/>
</dbReference>